<dbReference type="InterPro" id="IPR036866">
    <property type="entry name" value="RibonucZ/Hydroxyglut_hydro"/>
</dbReference>
<dbReference type="RefSeq" id="WP_150357093.1">
    <property type="nucleotide sequence ID" value="NZ_JAJJPB010000003.1"/>
</dbReference>
<keyword evidence="3" id="KW-0378">Hydrolase</keyword>
<keyword evidence="4" id="KW-0862">Zinc</keyword>
<accession>A0ABS8N513</accession>
<gene>
    <name evidence="6" type="ORF">LN736_04710</name>
</gene>
<evidence type="ECO:0000313" key="6">
    <source>
        <dbReference type="EMBL" id="MCC9294170.1"/>
    </source>
</evidence>
<dbReference type="InterPro" id="IPR001279">
    <property type="entry name" value="Metallo-B-lactamas"/>
</dbReference>
<comment type="caution">
    <text evidence="6">The sequence shown here is derived from an EMBL/GenBank/DDBJ whole genome shotgun (WGS) entry which is preliminary data.</text>
</comment>
<organism evidence="6 7">
    <name type="scientific">Clostridium aromativorans</name>
    <dbReference type="NCBI Taxonomy" id="2836848"/>
    <lineage>
        <taxon>Bacteria</taxon>
        <taxon>Bacillati</taxon>
        <taxon>Bacillota</taxon>
        <taxon>Clostridia</taxon>
        <taxon>Eubacteriales</taxon>
        <taxon>Clostridiaceae</taxon>
        <taxon>Clostridium</taxon>
    </lineage>
</organism>
<dbReference type="PANTHER" id="PTHR46233">
    <property type="entry name" value="HYDROXYACYLGLUTATHIONE HYDROLASE GLOC"/>
    <property type="match status" value="1"/>
</dbReference>
<sequence>MKVKRVKDNTFCIDTGMTYIPFYKISDKEIIMLDTGWAEGERKGIDGILQENGFKVKGIICTHAHIDHVGNNSYLKEKYGCVIAMPAYEGLICSSAINLKLYYNSQTLSEVKEHFGSMICKTDILILNDEDRINVGGIEFKLIHTPGHSPAHMCIVTPDNVAYLGDALISYEVMKGAKMPYAYILTEDLKSKKKLYDLSCSKYIVAHKGIFDDITKLITDNIHFYRNRARKIYNAIEDSMTMENIMNAVIKEFTLHVNSKYKYAIMKKMLESYVEYLNETGAIKLNIDSGFLKYSKVHSPD</sequence>
<keyword evidence="7" id="KW-1185">Reference proteome</keyword>
<dbReference type="PANTHER" id="PTHR46233:SF3">
    <property type="entry name" value="HYDROXYACYLGLUTATHIONE HYDROLASE GLOC"/>
    <property type="match status" value="1"/>
</dbReference>
<evidence type="ECO:0000259" key="5">
    <source>
        <dbReference type="SMART" id="SM00849"/>
    </source>
</evidence>
<evidence type="ECO:0000256" key="2">
    <source>
        <dbReference type="ARBA" id="ARBA00022723"/>
    </source>
</evidence>
<evidence type="ECO:0000256" key="1">
    <source>
        <dbReference type="ARBA" id="ARBA00001947"/>
    </source>
</evidence>
<evidence type="ECO:0000256" key="4">
    <source>
        <dbReference type="ARBA" id="ARBA00022833"/>
    </source>
</evidence>
<dbReference type="SMART" id="SM00849">
    <property type="entry name" value="Lactamase_B"/>
    <property type="match status" value="1"/>
</dbReference>
<keyword evidence="2" id="KW-0479">Metal-binding</keyword>
<dbReference type="InterPro" id="IPR051453">
    <property type="entry name" value="MBL_Glyoxalase_II"/>
</dbReference>
<dbReference type="Gene3D" id="3.60.15.10">
    <property type="entry name" value="Ribonuclease Z/Hydroxyacylglutathione hydrolase-like"/>
    <property type="match status" value="1"/>
</dbReference>
<proteinExistence type="predicted"/>
<reference evidence="6" key="1">
    <citation type="submission" date="2021-11" db="EMBL/GenBank/DDBJ databases">
        <authorList>
            <person name="Qingchun L."/>
            <person name="Dong Z."/>
            <person name="Zongwei Q."/>
            <person name="Jia Z."/>
            <person name="Duotao L."/>
        </authorList>
    </citation>
    <scope>NUCLEOTIDE SEQUENCE</scope>
    <source>
        <strain evidence="6">WLY-B-L2</strain>
    </source>
</reference>
<protein>
    <submittedName>
        <fullName evidence="6">MBL fold metallo-hydrolase</fullName>
    </submittedName>
</protein>
<dbReference type="EMBL" id="JAJJPB010000003">
    <property type="protein sequence ID" value="MCC9294170.1"/>
    <property type="molecule type" value="Genomic_DNA"/>
</dbReference>
<evidence type="ECO:0000256" key="3">
    <source>
        <dbReference type="ARBA" id="ARBA00022801"/>
    </source>
</evidence>
<evidence type="ECO:0000313" key="7">
    <source>
        <dbReference type="Proteomes" id="UP001165422"/>
    </source>
</evidence>
<dbReference type="Pfam" id="PF00753">
    <property type="entry name" value="Lactamase_B"/>
    <property type="match status" value="1"/>
</dbReference>
<name>A0ABS8N513_9CLOT</name>
<comment type="cofactor">
    <cofactor evidence="1">
        <name>Zn(2+)</name>
        <dbReference type="ChEBI" id="CHEBI:29105"/>
    </cofactor>
</comment>
<dbReference type="SUPFAM" id="SSF56281">
    <property type="entry name" value="Metallo-hydrolase/oxidoreductase"/>
    <property type="match status" value="1"/>
</dbReference>
<dbReference type="Proteomes" id="UP001165422">
    <property type="component" value="Unassembled WGS sequence"/>
</dbReference>
<feature type="domain" description="Metallo-beta-lactamase" evidence="5">
    <location>
        <begin position="19"/>
        <end position="207"/>
    </location>
</feature>